<gene>
    <name evidence="2" type="ORF">LTRI10_LOCUS26240</name>
</gene>
<dbReference type="Proteomes" id="UP001497516">
    <property type="component" value="Chromosome 4"/>
</dbReference>
<reference evidence="2 3" key="1">
    <citation type="submission" date="2024-04" db="EMBL/GenBank/DDBJ databases">
        <authorList>
            <person name="Fracassetti M."/>
        </authorList>
    </citation>
    <scope>NUCLEOTIDE SEQUENCE [LARGE SCALE GENOMIC DNA]</scope>
</reference>
<keyword evidence="3" id="KW-1185">Reference proteome</keyword>
<evidence type="ECO:0000313" key="2">
    <source>
        <dbReference type="EMBL" id="CAL1385078.1"/>
    </source>
</evidence>
<feature type="domain" description="RNase H type-1" evidence="1">
    <location>
        <begin position="3"/>
        <end position="122"/>
    </location>
</feature>
<dbReference type="InterPro" id="IPR052929">
    <property type="entry name" value="RNase_H-like_EbsB-rel"/>
</dbReference>
<name>A0AAV2EHD8_9ROSI</name>
<proteinExistence type="predicted"/>
<sequence length="143" mass="15937">MWDGAVRSGSHSAGGLVLLTPDREVLLVKGVQFPWIEDPLMVELVTLREAVLWCQSFGWADITFEGDAKIIIDKINLREARDSPLGAVLDELIQIFAGNPGFSVRFVGRRSNRVAHLVARKALSLFPTMGLSFDFRAWLVSRI</sequence>
<dbReference type="Pfam" id="PF13456">
    <property type="entry name" value="RVT_3"/>
    <property type="match status" value="1"/>
</dbReference>
<dbReference type="InterPro" id="IPR044730">
    <property type="entry name" value="RNase_H-like_dom_plant"/>
</dbReference>
<accession>A0AAV2EHD8</accession>
<dbReference type="GO" id="GO:0004523">
    <property type="term" value="F:RNA-DNA hybrid ribonuclease activity"/>
    <property type="evidence" value="ECO:0007669"/>
    <property type="project" value="InterPro"/>
</dbReference>
<dbReference type="PANTHER" id="PTHR47074">
    <property type="entry name" value="BNAC02G40300D PROTEIN"/>
    <property type="match status" value="1"/>
</dbReference>
<dbReference type="EMBL" id="OZ034817">
    <property type="protein sequence ID" value="CAL1385078.1"/>
    <property type="molecule type" value="Genomic_DNA"/>
</dbReference>
<dbReference type="GO" id="GO:0003676">
    <property type="term" value="F:nucleic acid binding"/>
    <property type="evidence" value="ECO:0007669"/>
    <property type="project" value="InterPro"/>
</dbReference>
<protein>
    <recommendedName>
        <fullName evidence="1">RNase H type-1 domain-containing protein</fullName>
    </recommendedName>
</protein>
<dbReference type="InterPro" id="IPR002156">
    <property type="entry name" value="RNaseH_domain"/>
</dbReference>
<dbReference type="InterPro" id="IPR036397">
    <property type="entry name" value="RNaseH_sf"/>
</dbReference>
<dbReference type="SUPFAM" id="SSF53098">
    <property type="entry name" value="Ribonuclease H-like"/>
    <property type="match status" value="1"/>
</dbReference>
<evidence type="ECO:0000259" key="1">
    <source>
        <dbReference type="Pfam" id="PF13456"/>
    </source>
</evidence>
<dbReference type="InterPro" id="IPR012337">
    <property type="entry name" value="RNaseH-like_sf"/>
</dbReference>
<dbReference type="CDD" id="cd06222">
    <property type="entry name" value="RNase_H_like"/>
    <property type="match status" value="1"/>
</dbReference>
<dbReference type="AlphaFoldDB" id="A0AAV2EHD8"/>
<evidence type="ECO:0000313" key="3">
    <source>
        <dbReference type="Proteomes" id="UP001497516"/>
    </source>
</evidence>
<dbReference type="PANTHER" id="PTHR47074:SF11">
    <property type="entry name" value="REVERSE TRANSCRIPTASE-LIKE PROTEIN"/>
    <property type="match status" value="1"/>
</dbReference>
<dbReference type="Gene3D" id="3.30.420.10">
    <property type="entry name" value="Ribonuclease H-like superfamily/Ribonuclease H"/>
    <property type="match status" value="1"/>
</dbReference>
<organism evidence="2 3">
    <name type="scientific">Linum trigynum</name>
    <dbReference type="NCBI Taxonomy" id="586398"/>
    <lineage>
        <taxon>Eukaryota</taxon>
        <taxon>Viridiplantae</taxon>
        <taxon>Streptophyta</taxon>
        <taxon>Embryophyta</taxon>
        <taxon>Tracheophyta</taxon>
        <taxon>Spermatophyta</taxon>
        <taxon>Magnoliopsida</taxon>
        <taxon>eudicotyledons</taxon>
        <taxon>Gunneridae</taxon>
        <taxon>Pentapetalae</taxon>
        <taxon>rosids</taxon>
        <taxon>fabids</taxon>
        <taxon>Malpighiales</taxon>
        <taxon>Linaceae</taxon>
        <taxon>Linum</taxon>
    </lineage>
</organism>